<dbReference type="AlphaFoldDB" id="A0A917FRR7"/>
<protein>
    <submittedName>
        <fullName evidence="1">Uncharacterized protein</fullName>
    </submittedName>
</protein>
<name>A0A917FRR7_9BACL</name>
<reference evidence="1" key="2">
    <citation type="submission" date="2020-09" db="EMBL/GenBank/DDBJ databases">
        <authorList>
            <person name="Sun Q."/>
            <person name="Zhou Y."/>
        </authorList>
    </citation>
    <scope>NUCLEOTIDE SEQUENCE</scope>
    <source>
        <strain evidence="1">CGMCC 1.12987</strain>
    </source>
</reference>
<organism evidence="1 2">
    <name type="scientific">Paenibacillus abyssi</name>
    <dbReference type="NCBI Taxonomy" id="1340531"/>
    <lineage>
        <taxon>Bacteria</taxon>
        <taxon>Bacillati</taxon>
        <taxon>Bacillota</taxon>
        <taxon>Bacilli</taxon>
        <taxon>Bacillales</taxon>
        <taxon>Paenibacillaceae</taxon>
        <taxon>Paenibacillus</taxon>
    </lineage>
</organism>
<evidence type="ECO:0000313" key="2">
    <source>
        <dbReference type="Proteomes" id="UP000644756"/>
    </source>
</evidence>
<comment type="caution">
    <text evidence="1">The sequence shown here is derived from an EMBL/GenBank/DDBJ whole genome shotgun (WGS) entry which is preliminary data.</text>
</comment>
<proteinExistence type="predicted"/>
<gene>
    <name evidence="1" type="ORF">GCM10010916_19110</name>
</gene>
<dbReference type="Proteomes" id="UP000644756">
    <property type="component" value="Unassembled WGS sequence"/>
</dbReference>
<dbReference type="EMBL" id="BMGR01000005">
    <property type="protein sequence ID" value="GGG02127.1"/>
    <property type="molecule type" value="Genomic_DNA"/>
</dbReference>
<sequence length="57" mass="6525">MIFVKNTPNNTGLTSTAIKWTLRTYTIKERILQGECSVAGDFICNDGFKRFYKVIYG</sequence>
<evidence type="ECO:0000313" key="1">
    <source>
        <dbReference type="EMBL" id="GGG02127.1"/>
    </source>
</evidence>
<reference evidence="1" key="1">
    <citation type="journal article" date="2014" name="Int. J. Syst. Evol. Microbiol.">
        <title>Complete genome sequence of Corynebacterium casei LMG S-19264T (=DSM 44701T), isolated from a smear-ripened cheese.</title>
        <authorList>
            <consortium name="US DOE Joint Genome Institute (JGI-PGF)"/>
            <person name="Walter F."/>
            <person name="Albersmeier A."/>
            <person name="Kalinowski J."/>
            <person name="Ruckert C."/>
        </authorList>
    </citation>
    <scope>NUCLEOTIDE SEQUENCE</scope>
    <source>
        <strain evidence="1">CGMCC 1.12987</strain>
    </source>
</reference>
<keyword evidence="2" id="KW-1185">Reference proteome</keyword>
<accession>A0A917FRR7</accession>